<dbReference type="Proteomes" id="UP001497482">
    <property type="component" value="Chromosome 2"/>
</dbReference>
<evidence type="ECO:0000313" key="1">
    <source>
        <dbReference type="EMBL" id="CAL1593039.1"/>
    </source>
</evidence>
<dbReference type="AlphaFoldDB" id="A0AAV2KTT4"/>
<keyword evidence="2" id="KW-1185">Reference proteome</keyword>
<dbReference type="EMBL" id="OZ035824">
    <property type="protein sequence ID" value="CAL1593039.1"/>
    <property type="molecule type" value="Genomic_DNA"/>
</dbReference>
<gene>
    <name evidence="1" type="ORF">KC01_LOCUS22194</name>
</gene>
<proteinExistence type="predicted"/>
<organism evidence="1 2">
    <name type="scientific">Knipowitschia caucasica</name>
    <name type="common">Caucasian dwarf goby</name>
    <name type="synonym">Pomatoschistus caucasicus</name>
    <dbReference type="NCBI Taxonomy" id="637954"/>
    <lineage>
        <taxon>Eukaryota</taxon>
        <taxon>Metazoa</taxon>
        <taxon>Chordata</taxon>
        <taxon>Craniata</taxon>
        <taxon>Vertebrata</taxon>
        <taxon>Euteleostomi</taxon>
        <taxon>Actinopterygii</taxon>
        <taxon>Neopterygii</taxon>
        <taxon>Teleostei</taxon>
        <taxon>Neoteleostei</taxon>
        <taxon>Acanthomorphata</taxon>
        <taxon>Gobiaria</taxon>
        <taxon>Gobiiformes</taxon>
        <taxon>Gobioidei</taxon>
        <taxon>Gobiidae</taxon>
        <taxon>Gobiinae</taxon>
        <taxon>Knipowitschia</taxon>
    </lineage>
</organism>
<sequence>MSSDLFLPINLKSLEATEAAAGDMAAVQSRVEVQVSPLPTPRPGPNTFHKNIWLCPTSGSLHVSPQLALLLAPLYSHGALVHSPPCPADGCRCPGLSSGPQTLFGSGTSRLRLLT</sequence>
<accession>A0AAV2KTT4</accession>
<name>A0AAV2KTT4_KNICA</name>
<evidence type="ECO:0000313" key="2">
    <source>
        <dbReference type="Proteomes" id="UP001497482"/>
    </source>
</evidence>
<protein>
    <submittedName>
        <fullName evidence="1">Uncharacterized protein</fullName>
    </submittedName>
</protein>
<reference evidence="1 2" key="1">
    <citation type="submission" date="2024-04" db="EMBL/GenBank/DDBJ databases">
        <authorList>
            <person name="Waldvogel A.-M."/>
            <person name="Schoenle A."/>
        </authorList>
    </citation>
    <scope>NUCLEOTIDE SEQUENCE [LARGE SCALE GENOMIC DNA]</scope>
</reference>